<sequence length="234" mass="24221">MYFTTKSLIAASGLVMVAQGHMIMRTPTPYTSPQANSSPLDPSGSDFPCKAGAGAQYAGTATPMEKGSKQTLSFTGSATHGGGSCQVSITYDNPPTKQSKWKVIHSIQGGCPARNTAGNLGNDPTMEAPDKYEFAIPQDIPSGNATLAWTWFNKVGNREMYMNCSPIDIVGSEGSEAALAGLPDMMVANIAGTDCTTKEGVDIKFPNPGSSVETNSGAALGSPTGNCGGPEHHP</sequence>
<dbReference type="EMBL" id="MU853349">
    <property type="protein sequence ID" value="KAK4110640.1"/>
    <property type="molecule type" value="Genomic_DNA"/>
</dbReference>
<reference evidence="3" key="2">
    <citation type="submission" date="2023-05" db="EMBL/GenBank/DDBJ databases">
        <authorList>
            <consortium name="Lawrence Berkeley National Laboratory"/>
            <person name="Steindorff A."/>
            <person name="Hensen N."/>
            <person name="Bonometti L."/>
            <person name="Westerberg I."/>
            <person name="Brannstrom I.O."/>
            <person name="Guillou S."/>
            <person name="Cros-Aarteil S."/>
            <person name="Calhoun S."/>
            <person name="Haridas S."/>
            <person name="Kuo A."/>
            <person name="Mondo S."/>
            <person name="Pangilinan J."/>
            <person name="Riley R."/>
            <person name="Labutti K."/>
            <person name="Andreopoulos B."/>
            <person name="Lipzen A."/>
            <person name="Chen C."/>
            <person name="Yanf M."/>
            <person name="Daum C."/>
            <person name="Ng V."/>
            <person name="Clum A."/>
            <person name="Ohm R."/>
            <person name="Martin F."/>
            <person name="Silar P."/>
            <person name="Natvig D."/>
            <person name="Lalanne C."/>
            <person name="Gautier V."/>
            <person name="Ament-Velasquez S.L."/>
            <person name="Kruys A."/>
            <person name="Hutchinson M.I."/>
            <person name="Powell A.J."/>
            <person name="Barry K."/>
            <person name="Miller A.N."/>
            <person name="Grigoriev I.V."/>
            <person name="Debuchy R."/>
            <person name="Gladieux P."/>
            <person name="Thoren M.H."/>
            <person name="Johannesson H."/>
        </authorList>
    </citation>
    <scope>NUCLEOTIDE SEQUENCE</scope>
    <source>
        <strain evidence="3">CBS 508.74</strain>
    </source>
</reference>
<keyword evidence="3" id="KW-0503">Monooxygenase</keyword>
<feature type="compositionally biased region" description="Polar residues" evidence="1">
    <location>
        <begin position="208"/>
        <end position="217"/>
    </location>
</feature>
<accession>A0AAN6QI19</accession>
<keyword evidence="2" id="KW-0732">Signal</keyword>
<proteinExistence type="predicted"/>
<dbReference type="GeneID" id="89941047"/>
<feature type="region of interest" description="Disordered" evidence="1">
    <location>
        <begin position="28"/>
        <end position="48"/>
    </location>
</feature>
<dbReference type="PANTHER" id="PTHR36182">
    <property type="entry name" value="PROTEIN, PUTATIVE (AFU_ORTHOLOGUE AFUA_6G10930)-RELATED"/>
    <property type="match status" value="1"/>
</dbReference>
<dbReference type="Gene3D" id="2.70.50.70">
    <property type="match status" value="1"/>
</dbReference>
<dbReference type="GO" id="GO:0004497">
    <property type="term" value="F:monooxygenase activity"/>
    <property type="evidence" value="ECO:0007669"/>
    <property type="project" value="UniProtKB-KW"/>
</dbReference>
<feature type="signal peptide" evidence="2">
    <location>
        <begin position="1"/>
        <end position="20"/>
    </location>
</feature>
<gene>
    <name evidence="3" type="ORF">N656DRAFT_790897</name>
</gene>
<name>A0AAN6QI19_9PEZI</name>
<keyword evidence="4" id="KW-1185">Reference proteome</keyword>
<feature type="compositionally biased region" description="Polar residues" evidence="1">
    <location>
        <begin position="28"/>
        <end position="40"/>
    </location>
</feature>
<keyword evidence="3" id="KW-0560">Oxidoreductase</keyword>
<reference evidence="3" key="1">
    <citation type="journal article" date="2023" name="Mol. Phylogenet. Evol.">
        <title>Genome-scale phylogeny and comparative genomics of the fungal order Sordariales.</title>
        <authorList>
            <person name="Hensen N."/>
            <person name="Bonometti L."/>
            <person name="Westerberg I."/>
            <person name="Brannstrom I.O."/>
            <person name="Guillou S."/>
            <person name="Cros-Aarteil S."/>
            <person name="Calhoun S."/>
            <person name="Haridas S."/>
            <person name="Kuo A."/>
            <person name="Mondo S."/>
            <person name="Pangilinan J."/>
            <person name="Riley R."/>
            <person name="LaButti K."/>
            <person name="Andreopoulos B."/>
            <person name="Lipzen A."/>
            <person name="Chen C."/>
            <person name="Yan M."/>
            <person name="Daum C."/>
            <person name="Ng V."/>
            <person name="Clum A."/>
            <person name="Steindorff A."/>
            <person name="Ohm R.A."/>
            <person name="Martin F."/>
            <person name="Silar P."/>
            <person name="Natvig D.O."/>
            <person name="Lalanne C."/>
            <person name="Gautier V."/>
            <person name="Ament-Velasquez S.L."/>
            <person name="Kruys A."/>
            <person name="Hutchinson M.I."/>
            <person name="Powell A.J."/>
            <person name="Barry K."/>
            <person name="Miller A.N."/>
            <person name="Grigoriev I.V."/>
            <person name="Debuchy R."/>
            <person name="Gladieux P."/>
            <person name="Hiltunen Thoren M."/>
            <person name="Johannesson H."/>
        </authorList>
    </citation>
    <scope>NUCLEOTIDE SEQUENCE</scope>
    <source>
        <strain evidence="3">CBS 508.74</strain>
    </source>
</reference>
<dbReference type="PANTHER" id="PTHR36182:SF2">
    <property type="entry name" value="LYTIC POLYSACCHARIDE MONOOXYGENASE"/>
    <property type="match status" value="1"/>
</dbReference>
<dbReference type="AlphaFoldDB" id="A0AAN6QI19"/>
<evidence type="ECO:0000256" key="1">
    <source>
        <dbReference type="SAM" id="MobiDB-lite"/>
    </source>
</evidence>
<dbReference type="Proteomes" id="UP001302812">
    <property type="component" value="Unassembled WGS sequence"/>
</dbReference>
<comment type="caution">
    <text evidence="3">The sequence shown here is derived from an EMBL/GenBank/DDBJ whole genome shotgun (WGS) entry which is preliminary data.</text>
</comment>
<feature type="region of interest" description="Disordered" evidence="1">
    <location>
        <begin position="205"/>
        <end position="234"/>
    </location>
</feature>
<evidence type="ECO:0000256" key="2">
    <source>
        <dbReference type="SAM" id="SignalP"/>
    </source>
</evidence>
<feature type="chain" id="PRO_5042991787" evidence="2">
    <location>
        <begin position="21"/>
        <end position="234"/>
    </location>
</feature>
<evidence type="ECO:0000313" key="3">
    <source>
        <dbReference type="EMBL" id="KAK4110640.1"/>
    </source>
</evidence>
<protein>
    <submittedName>
        <fullName evidence="3">Lytic polysaccharide monooxygenase</fullName>
    </submittedName>
</protein>
<dbReference type="RefSeq" id="XP_064668210.1">
    <property type="nucleotide sequence ID" value="XM_064816922.1"/>
</dbReference>
<organism evidence="3 4">
    <name type="scientific">Canariomyces notabilis</name>
    <dbReference type="NCBI Taxonomy" id="2074819"/>
    <lineage>
        <taxon>Eukaryota</taxon>
        <taxon>Fungi</taxon>
        <taxon>Dikarya</taxon>
        <taxon>Ascomycota</taxon>
        <taxon>Pezizomycotina</taxon>
        <taxon>Sordariomycetes</taxon>
        <taxon>Sordariomycetidae</taxon>
        <taxon>Sordariales</taxon>
        <taxon>Chaetomiaceae</taxon>
        <taxon>Canariomyces</taxon>
    </lineage>
</organism>
<evidence type="ECO:0000313" key="4">
    <source>
        <dbReference type="Proteomes" id="UP001302812"/>
    </source>
</evidence>